<feature type="transmembrane region" description="Helical" evidence="1">
    <location>
        <begin position="101"/>
        <end position="118"/>
    </location>
</feature>
<evidence type="ECO:0000256" key="1">
    <source>
        <dbReference type="SAM" id="Phobius"/>
    </source>
</evidence>
<proteinExistence type="predicted"/>
<evidence type="ECO:0000313" key="3">
    <source>
        <dbReference type="Proteomes" id="UP001175271"/>
    </source>
</evidence>
<protein>
    <submittedName>
        <fullName evidence="2">Uncharacterized protein</fullName>
    </submittedName>
</protein>
<evidence type="ECO:0000313" key="2">
    <source>
        <dbReference type="EMBL" id="KAK0406204.1"/>
    </source>
</evidence>
<dbReference type="AlphaFoldDB" id="A0AA39LR37"/>
<feature type="transmembrane region" description="Helical" evidence="1">
    <location>
        <begin position="40"/>
        <end position="57"/>
    </location>
</feature>
<dbReference type="EMBL" id="JAUCMV010000004">
    <property type="protein sequence ID" value="KAK0406204.1"/>
    <property type="molecule type" value="Genomic_DNA"/>
</dbReference>
<keyword evidence="1" id="KW-0472">Membrane</keyword>
<gene>
    <name evidence="2" type="ORF">QR680_018432</name>
</gene>
<keyword evidence="1" id="KW-0812">Transmembrane</keyword>
<name>A0AA39LR37_9BILA</name>
<keyword evidence="3" id="KW-1185">Reference proteome</keyword>
<comment type="caution">
    <text evidence="2">The sequence shown here is derived from an EMBL/GenBank/DDBJ whole genome shotgun (WGS) entry which is preliminary data.</text>
</comment>
<dbReference type="Proteomes" id="UP001175271">
    <property type="component" value="Unassembled WGS sequence"/>
</dbReference>
<reference evidence="2" key="1">
    <citation type="submission" date="2023-06" db="EMBL/GenBank/DDBJ databases">
        <title>Genomic analysis of the entomopathogenic nematode Steinernema hermaphroditum.</title>
        <authorList>
            <person name="Schwarz E.M."/>
            <person name="Heppert J.K."/>
            <person name="Baniya A."/>
            <person name="Schwartz H.T."/>
            <person name="Tan C.-H."/>
            <person name="Antoshechkin I."/>
            <person name="Sternberg P.W."/>
            <person name="Goodrich-Blair H."/>
            <person name="Dillman A.R."/>
        </authorList>
    </citation>
    <scope>NUCLEOTIDE SEQUENCE</scope>
    <source>
        <strain evidence="2">PS9179</strain>
        <tissue evidence="2">Whole animal</tissue>
    </source>
</reference>
<sequence>MVSHFLLCVSPTIVFTANTDLSSSLPSDLNQWIYKAETYNFALYLASYFFSSSFTLFKMLPKRIAVVNVTSGRKNTRTAHIRCHLEASNTSCLRLSEMNSTLLTLLVLLFFVISLIAAQCIPCNTGADCGWGLWCYSGCCDSAAGIGK</sequence>
<accession>A0AA39LR37</accession>
<organism evidence="2 3">
    <name type="scientific">Steinernema hermaphroditum</name>
    <dbReference type="NCBI Taxonomy" id="289476"/>
    <lineage>
        <taxon>Eukaryota</taxon>
        <taxon>Metazoa</taxon>
        <taxon>Ecdysozoa</taxon>
        <taxon>Nematoda</taxon>
        <taxon>Chromadorea</taxon>
        <taxon>Rhabditida</taxon>
        <taxon>Tylenchina</taxon>
        <taxon>Panagrolaimomorpha</taxon>
        <taxon>Strongyloidoidea</taxon>
        <taxon>Steinernematidae</taxon>
        <taxon>Steinernema</taxon>
    </lineage>
</organism>
<keyword evidence="1" id="KW-1133">Transmembrane helix</keyword>